<evidence type="ECO:0000313" key="2">
    <source>
        <dbReference type="EMBL" id="MTE20983.1"/>
    </source>
</evidence>
<accession>A0A6G2BFZ9</accession>
<evidence type="ECO:0000313" key="3">
    <source>
        <dbReference type="Proteomes" id="UP000473014"/>
    </source>
</evidence>
<reference evidence="2 3" key="1">
    <citation type="submission" date="2019-11" db="EMBL/GenBank/DDBJ databases">
        <authorList>
            <person name="Yuan L."/>
        </authorList>
    </citation>
    <scope>NUCLEOTIDE SEQUENCE [LARGE SCALE GENOMIC DNA]</scope>
    <source>
        <strain evidence="2 3">TRM43335</strain>
    </source>
</reference>
<gene>
    <name evidence="2" type="ORF">F0L17_18035</name>
</gene>
<name>A0A6G2BFZ9_9ACTN</name>
<feature type="compositionally biased region" description="Basic and acidic residues" evidence="1">
    <location>
        <begin position="54"/>
        <end position="67"/>
    </location>
</feature>
<evidence type="ECO:0000256" key="1">
    <source>
        <dbReference type="SAM" id="MobiDB-lite"/>
    </source>
</evidence>
<dbReference type="Proteomes" id="UP000473014">
    <property type="component" value="Unassembled WGS sequence"/>
</dbReference>
<organism evidence="2 3">
    <name type="scientific">Streptomyces taklimakanensis</name>
    <dbReference type="NCBI Taxonomy" id="2569853"/>
    <lineage>
        <taxon>Bacteria</taxon>
        <taxon>Bacillati</taxon>
        <taxon>Actinomycetota</taxon>
        <taxon>Actinomycetes</taxon>
        <taxon>Kitasatosporales</taxon>
        <taxon>Streptomycetaceae</taxon>
        <taxon>Streptomyces</taxon>
    </lineage>
</organism>
<keyword evidence="3" id="KW-1185">Reference proteome</keyword>
<dbReference type="Pfam" id="PF13822">
    <property type="entry name" value="ACC_epsilon"/>
    <property type="match status" value="1"/>
</dbReference>
<sequence>MRGATDPAPLVRVERGRADAAELAALTAVLLARAAARARPDAAPRHRRATAGWRRPERIPGHPDPRGWRTGAPAVRTDTEDSTG</sequence>
<dbReference type="EMBL" id="WIXO01000001">
    <property type="protein sequence ID" value="MTE20983.1"/>
    <property type="molecule type" value="Genomic_DNA"/>
</dbReference>
<dbReference type="InterPro" id="IPR032716">
    <property type="entry name" value="ACC_epsilon"/>
</dbReference>
<feature type="region of interest" description="Disordered" evidence="1">
    <location>
        <begin position="35"/>
        <end position="84"/>
    </location>
</feature>
<comment type="caution">
    <text evidence="2">The sequence shown here is derived from an EMBL/GenBank/DDBJ whole genome shotgun (WGS) entry which is preliminary data.</text>
</comment>
<proteinExistence type="predicted"/>
<dbReference type="RefSeq" id="WP_162466361.1">
    <property type="nucleotide sequence ID" value="NZ_WIXO01000001.1"/>
</dbReference>
<dbReference type="GO" id="GO:0004658">
    <property type="term" value="F:propionyl-CoA carboxylase activity"/>
    <property type="evidence" value="ECO:0007669"/>
    <property type="project" value="InterPro"/>
</dbReference>
<dbReference type="GO" id="GO:0003989">
    <property type="term" value="F:acetyl-CoA carboxylase activity"/>
    <property type="evidence" value="ECO:0007669"/>
    <property type="project" value="InterPro"/>
</dbReference>
<protein>
    <submittedName>
        <fullName evidence="2">Acyl-CoA carboxylase subunit epsilon</fullName>
    </submittedName>
</protein>
<dbReference type="AlphaFoldDB" id="A0A6G2BFZ9"/>